<proteinExistence type="predicted"/>
<keyword evidence="3" id="KW-1185">Reference proteome</keyword>
<dbReference type="Proteomes" id="UP001595713">
    <property type="component" value="Unassembled WGS sequence"/>
</dbReference>
<dbReference type="RefSeq" id="WP_261295249.1">
    <property type="nucleotide sequence ID" value="NZ_JANQBK010000014.1"/>
</dbReference>
<feature type="domain" description="PilZ" evidence="1">
    <location>
        <begin position="3"/>
        <end position="70"/>
    </location>
</feature>
<dbReference type="EMBL" id="JBHRXP010000001">
    <property type="protein sequence ID" value="MFC3579282.1"/>
    <property type="molecule type" value="Genomic_DNA"/>
</dbReference>
<evidence type="ECO:0000313" key="2">
    <source>
        <dbReference type="EMBL" id="MFC3579282.1"/>
    </source>
</evidence>
<name>A0ABV7SUD3_9SPHN</name>
<dbReference type="InterPro" id="IPR009875">
    <property type="entry name" value="PilZ_domain"/>
</dbReference>
<protein>
    <submittedName>
        <fullName evidence="2">PilZ domain-containing protein</fullName>
    </submittedName>
</protein>
<comment type="caution">
    <text evidence="2">The sequence shown here is derived from an EMBL/GenBank/DDBJ whole genome shotgun (WGS) entry which is preliminary data.</text>
</comment>
<accession>A0ABV7SUD3</accession>
<feature type="domain" description="PilZ" evidence="1">
    <location>
        <begin position="94"/>
        <end position="173"/>
    </location>
</feature>
<organism evidence="2 3">
    <name type="scientific">Sphingomonas hylomeconis</name>
    <dbReference type="NCBI Taxonomy" id="1395958"/>
    <lineage>
        <taxon>Bacteria</taxon>
        <taxon>Pseudomonadati</taxon>
        <taxon>Pseudomonadota</taxon>
        <taxon>Alphaproteobacteria</taxon>
        <taxon>Sphingomonadales</taxon>
        <taxon>Sphingomonadaceae</taxon>
        <taxon>Sphingomonas</taxon>
    </lineage>
</organism>
<dbReference type="Pfam" id="PF07238">
    <property type="entry name" value="PilZ"/>
    <property type="match status" value="2"/>
</dbReference>
<reference evidence="3" key="1">
    <citation type="journal article" date="2019" name="Int. J. Syst. Evol. Microbiol.">
        <title>The Global Catalogue of Microorganisms (GCM) 10K type strain sequencing project: providing services to taxonomists for standard genome sequencing and annotation.</title>
        <authorList>
            <consortium name="The Broad Institute Genomics Platform"/>
            <consortium name="The Broad Institute Genome Sequencing Center for Infectious Disease"/>
            <person name="Wu L."/>
            <person name="Ma J."/>
        </authorList>
    </citation>
    <scope>NUCLEOTIDE SEQUENCE [LARGE SCALE GENOMIC DNA]</scope>
    <source>
        <strain evidence="3">KCTC 42739</strain>
    </source>
</reference>
<dbReference type="SUPFAM" id="SSF141371">
    <property type="entry name" value="PilZ domain-like"/>
    <property type="match status" value="1"/>
</dbReference>
<sequence length="183" mass="19840">MPRKAVYLRATIYPIDVFADARIQDLSATGARGRADVELAIGQTLHLTLDERSYHTGQVKWTRNRNFGFAVPHAAAIFGILPADMDHGSVEGHRPRSPRIKVDIAARLVGGRPPQPAIIRNISASGILLNTSPGISPGQHLVVQVDDAPTLYGRVQWSDAGRIGLKTQQTLSETILARQQAAP</sequence>
<evidence type="ECO:0000313" key="3">
    <source>
        <dbReference type="Proteomes" id="UP001595713"/>
    </source>
</evidence>
<evidence type="ECO:0000259" key="1">
    <source>
        <dbReference type="Pfam" id="PF07238"/>
    </source>
</evidence>
<gene>
    <name evidence="2" type="ORF">ACFONA_03830</name>
</gene>